<proteinExistence type="predicted"/>
<organism evidence="2">
    <name type="scientific">Clastoptera arizonana</name>
    <name type="common">Arizona spittle bug</name>
    <dbReference type="NCBI Taxonomy" id="38151"/>
    <lineage>
        <taxon>Eukaryota</taxon>
        <taxon>Metazoa</taxon>
        <taxon>Ecdysozoa</taxon>
        <taxon>Arthropoda</taxon>
        <taxon>Hexapoda</taxon>
        <taxon>Insecta</taxon>
        <taxon>Pterygota</taxon>
        <taxon>Neoptera</taxon>
        <taxon>Paraneoptera</taxon>
        <taxon>Hemiptera</taxon>
        <taxon>Auchenorrhyncha</taxon>
        <taxon>Cercopoidea</taxon>
        <taxon>Clastopteridae</taxon>
        <taxon>Clastoptera</taxon>
    </lineage>
</organism>
<dbReference type="EMBL" id="GEDC01019957">
    <property type="protein sequence ID" value="JAS17341.1"/>
    <property type="molecule type" value="Transcribed_RNA"/>
</dbReference>
<dbReference type="EMBL" id="GEDC01027475">
    <property type="protein sequence ID" value="JAS09823.1"/>
    <property type="molecule type" value="Transcribed_RNA"/>
</dbReference>
<feature type="signal peptide" evidence="1">
    <location>
        <begin position="1"/>
        <end position="17"/>
    </location>
</feature>
<evidence type="ECO:0000313" key="2">
    <source>
        <dbReference type="EMBL" id="JAS09823.1"/>
    </source>
</evidence>
<name>A0A1B6C8L3_9HEMI</name>
<evidence type="ECO:0000313" key="3">
    <source>
        <dbReference type="EMBL" id="JAS17341.1"/>
    </source>
</evidence>
<protein>
    <recommendedName>
        <fullName evidence="4">KIF-binding protein</fullName>
    </recommendedName>
</protein>
<reference evidence="2" key="1">
    <citation type="submission" date="2015-12" db="EMBL/GenBank/DDBJ databases">
        <title>De novo transcriptome assembly of four potential Pierce s Disease insect vectors from Arizona vineyards.</title>
        <authorList>
            <person name="Tassone E.E."/>
        </authorList>
    </citation>
    <scope>NUCLEOTIDE SEQUENCE</scope>
</reference>
<evidence type="ECO:0000256" key="1">
    <source>
        <dbReference type="SAM" id="SignalP"/>
    </source>
</evidence>
<dbReference type="AlphaFoldDB" id="A0A1B6C8L3"/>
<feature type="chain" id="PRO_5008580202" description="KIF-binding protein" evidence="1">
    <location>
        <begin position="18"/>
        <end position="176"/>
    </location>
</feature>
<gene>
    <name evidence="2" type="ORF">g.5690</name>
    <name evidence="3" type="ORF">g.5692</name>
</gene>
<keyword evidence="1" id="KW-0732">Signal</keyword>
<sequence length="176" mass="20445">MSLLCFVFLTFFVVSNAIDYAVVANYLEIIRGYEDEISKKTTKAYLKIQSKPKDLDFQCYHYEKVLPLLRKVLLMCEKVLRRVGYDLEEPTYGAVMEALEAIDTGKLHEMEGSYVKYNYYEEALRLALTAWHMLHSIEVFKNDLQSDLIPTTEAPELDIDDILKDLNMGHDSEDKK</sequence>
<evidence type="ECO:0008006" key="4">
    <source>
        <dbReference type="Google" id="ProtNLM"/>
    </source>
</evidence>
<accession>A0A1B6C8L3</accession>